<gene>
    <name evidence="2" type="ORF">FM105_07305</name>
</gene>
<dbReference type="EMBL" id="FWFF01000012">
    <property type="protein sequence ID" value="SLM97564.1"/>
    <property type="molecule type" value="Genomic_DNA"/>
</dbReference>
<sequence length="119" mass="11992">MSAQHGPSTRSLAIALIVVIIALMIVFGMFTSLLPQSSSTASQQCGDYSLVDGRYDHTPGSGEYESQGDGTYVYVGCSSSGGDRSNGGGGGFFIFGNPGDGSRYGSGSGNRGGGSGFGK</sequence>
<accession>A0A1X6XE74</accession>
<dbReference type="AlphaFoldDB" id="A0A1X6XE74"/>
<keyword evidence="1" id="KW-0472">Membrane</keyword>
<keyword evidence="3" id="KW-1185">Reference proteome</keyword>
<evidence type="ECO:0000313" key="2">
    <source>
        <dbReference type="EMBL" id="SLM97564.1"/>
    </source>
</evidence>
<evidence type="ECO:0000313" key="3">
    <source>
        <dbReference type="Proteomes" id="UP000196581"/>
    </source>
</evidence>
<proteinExistence type="predicted"/>
<reference evidence="3" key="1">
    <citation type="submission" date="2017-02" db="EMBL/GenBank/DDBJ databases">
        <authorList>
            <person name="Dridi B."/>
        </authorList>
    </citation>
    <scope>NUCLEOTIDE SEQUENCE [LARGE SCALE GENOMIC DNA]</scope>
    <source>
        <strain evidence="3">B Co 03.10</strain>
    </source>
</reference>
<organism evidence="2 3">
    <name type="scientific">Brevibacterium yomogidense</name>
    <dbReference type="NCBI Taxonomy" id="946573"/>
    <lineage>
        <taxon>Bacteria</taxon>
        <taxon>Bacillati</taxon>
        <taxon>Actinomycetota</taxon>
        <taxon>Actinomycetes</taxon>
        <taxon>Micrococcales</taxon>
        <taxon>Brevibacteriaceae</taxon>
        <taxon>Brevibacterium</taxon>
    </lineage>
</organism>
<feature type="transmembrane region" description="Helical" evidence="1">
    <location>
        <begin position="12"/>
        <end position="34"/>
    </location>
</feature>
<keyword evidence="1" id="KW-0812">Transmembrane</keyword>
<name>A0A1X6XE74_9MICO</name>
<evidence type="ECO:0000256" key="1">
    <source>
        <dbReference type="SAM" id="Phobius"/>
    </source>
</evidence>
<keyword evidence="1" id="KW-1133">Transmembrane helix</keyword>
<protein>
    <submittedName>
        <fullName evidence="2">Uncharacterized protein</fullName>
    </submittedName>
</protein>
<dbReference type="RefSeq" id="WP_087006759.1">
    <property type="nucleotide sequence ID" value="NZ_FWFF01000012.1"/>
</dbReference>
<dbReference type="Proteomes" id="UP000196581">
    <property type="component" value="Unassembled WGS sequence"/>
</dbReference>